<name>A0A8C0QJZ2_CANLF</name>
<reference evidence="5" key="1">
    <citation type="submission" date="2018-10" db="EMBL/GenBank/DDBJ databases">
        <title>De novo assembly of a Great Dane genome.</title>
        <authorList>
            <person name="Kidd J.M."/>
            <person name="Pendleton A.L."/>
            <person name="Shen F."/>
            <person name="Emery S."/>
        </authorList>
    </citation>
    <scope>NUCLEOTIDE SEQUENCE [LARGE SCALE GENOMIC DNA]</scope>
    <source>
        <strain evidence="5">Great Dane</strain>
    </source>
</reference>
<evidence type="ECO:0000313" key="6">
    <source>
        <dbReference type="Proteomes" id="UP000694542"/>
    </source>
</evidence>
<dbReference type="InterPro" id="IPR023029">
    <property type="entry name" value="Ribosomal_uS15_arc_euk"/>
</dbReference>
<dbReference type="Proteomes" id="UP000694542">
    <property type="component" value="Chromosome 10"/>
</dbReference>
<dbReference type="Ensembl" id="ENSCAFT00040015414.1">
    <property type="protein sequence ID" value="ENSCAFP00040013361.1"/>
    <property type="gene ID" value="ENSCAFG00040008248.1"/>
</dbReference>
<dbReference type="GO" id="GO:0003735">
    <property type="term" value="F:structural constituent of ribosome"/>
    <property type="evidence" value="ECO:0007669"/>
    <property type="project" value="InterPro"/>
</dbReference>
<dbReference type="OrthoDB" id="9598669at2759"/>
<reference evidence="5" key="2">
    <citation type="submission" date="2025-08" db="UniProtKB">
        <authorList>
            <consortium name="Ensembl"/>
        </authorList>
    </citation>
    <scope>IDENTIFICATION</scope>
</reference>
<evidence type="ECO:0000256" key="1">
    <source>
        <dbReference type="ARBA" id="ARBA00008434"/>
    </source>
</evidence>
<dbReference type="GO" id="GO:1990904">
    <property type="term" value="C:ribonucleoprotein complex"/>
    <property type="evidence" value="ECO:0007669"/>
    <property type="project" value="UniProtKB-KW"/>
</dbReference>
<dbReference type="SMART" id="SM01386">
    <property type="entry name" value="Ribosomal_S13_N"/>
    <property type="match status" value="1"/>
</dbReference>
<evidence type="ECO:0000259" key="4">
    <source>
        <dbReference type="SMART" id="SM01386"/>
    </source>
</evidence>
<proteinExistence type="inferred from homology"/>
<comment type="similarity">
    <text evidence="1">Belongs to the universal ribosomal protein uS15 family.</text>
</comment>
<sequence>MGHMHAPGKGLSQLALLYHCSFPTWLKLMSDDVKHAIYKLAKMCLTPSQIDECSFSVCLPVKVVVRLLPH</sequence>
<evidence type="ECO:0000256" key="2">
    <source>
        <dbReference type="ARBA" id="ARBA00022980"/>
    </source>
</evidence>
<dbReference type="AlphaFoldDB" id="A0A8C0QJZ2"/>
<feature type="domain" description="Small ribosomal subunit protein uS15 N-terminal" evidence="4">
    <location>
        <begin position="1"/>
        <end position="57"/>
    </location>
</feature>
<evidence type="ECO:0000313" key="5">
    <source>
        <dbReference type="Ensembl" id="ENSCAFP00040013361.1"/>
    </source>
</evidence>
<dbReference type="GO" id="GO:0005840">
    <property type="term" value="C:ribosome"/>
    <property type="evidence" value="ECO:0007669"/>
    <property type="project" value="UniProtKB-KW"/>
</dbReference>
<organism evidence="5 6">
    <name type="scientific">Canis lupus familiaris</name>
    <name type="common">Dog</name>
    <name type="synonym">Canis familiaris</name>
    <dbReference type="NCBI Taxonomy" id="9615"/>
    <lineage>
        <taxon>Eukaryota</taxon>
        <taxon>Metazoa</taxon>
        <taxon>Chordata</taxon>
        <taxon>Craniata</taxon>
        <taxon>Vertebrata</taxon>
        <taxon>Euteleostomi</taxon>
        <taxon>Mammalia</taxon>
        <taxon>Eutheria</taxon>
        <taxon>Laurasiatheria</taxon>
        <taxon>Carnivora</taxon>
        <taxon>Caniformia</taxon>
        <taxon>Canidae</taxon>
        <taxon>Canis</taxon>
    </lineage>
</organism>
<accession>A0A8C0QJZ2</accession>
<keyword evidence="3" id="KW-0687">Ribonucleoprotein</keyword>
<protein>
    <recommendedName>
        <fullName evidence="4">Small ribosomal subunit protein uS15 N-terminal domain-containing protein</fullName>
    </recommendedName>
</protein>
<keyword evidence="2" id="KW-0689">Ribosomal protein</keyword>
<dbReference type="PANTHER" id="PTHR11885:SF17">
    <property type="entry name" value="RIBOSOMAL PROTEIN S13_S15 N-TERMINAL DOMAIN-CONTAINING PROTEIN"/>
    <property type="match status" value="1"/>
</dbReference>
<dbReference type="Pfam" id="PF08069">
    <property type="entry name" value="Ribosomal_S13_N"/>
    <property type="match status" value="1"/>
</dbReference>
<evidence type="ECO:0000256" key="3">
    <source>
        <dbReference type="ARBA" id="ARBA00023274"/>
    </source>
</evidence>
<dbReference type="GO" id="GO:0006412">
    <property type="term" value="P:translation"/>
    <property type="evidence" value="ECO:0007669"/>
    <property type="project" value="InterPro"/>
</dbReference>
<dbReference type="InterPro" id="IPR012606">
    <property type="entry name" value="Ribosomal_uS15_N"/>
</dbReference>
<dbReference type="PANTHER" id="PTHR11885">
    <property type="entry name" value="RIBOSOMAL PROTEIN S15P/S13E"/>
    <property type="match status" value="1"/>
</dbReference>